<evidence type="ECO:0000256" key="1">
    <source>
        <dbReference type="SAM" id="Phobius"/>
    </source>
</evidence>
<reference evidence="2 3" key="1">
    <citation type="submission" date="2021-07" db="EMBL/GenBank/DDBJ databases">
        <title>Novel Helicobacter sp. Isolated from a cat.</title>
        <authorList>
            <person name="Rimbara E."/>
            <person name="Suzuki M."/>
        </authorList>
    </citation>
    <scope>NUCLEOTIDE SEQUENCE [LARGE SCALE GENOMIC DNA]</scope>
    <source>
        <strain evidence="3">NHP19-012</strain>
    </source>
</reference>
<proteinExistence type="predicted"/>
<organism evidence="2 3">
    <name type="scientific">Helicobacter gastrofelis</name>
    <dbReference type="NCBI Taxonomy" id="2849642"/>
    <lineage>
        <taxon>Bacteria</taxon>
        <taxon>Pseudomonadati</taxon>
        <taxon>Campylobacterota</taxon>
        <taxon>Epsilonproteobacteria</taxon>
        <taxon>Campylobacterales</taxon>
        <taxon>Helicobacteraceae</taxon>
        <taxon>Helicobacter</taxon>
    </lineage>
</organism>
<dbReference type="EMBL" id="AP024819">
    <property type="protein sequence ID" value="BCZ19459.1"/>
    <property type="molecule type" value="Genomic_DNA"/>
</dbReference>
<evidence type="ECO:0000313" key="2">
    <source>
        <dbReference type="EMBL" id="BCZ19459.1"/>
    </source>
</evidence>
<feature type="transmembrane region" description="Helical" evidence="1">
    <location>
        <begin position="20"/>
        <end position="41"/>
    </location>
</feature>
<dbReference type="Proteomes" id="UP000826146">
    <property type="component" value="Chromosome"/>
</dbReference>
<keyword evidence="1" id="KW-1133">Transmembrane helix</keyword>
<gene>
    <name evidence="2" type="ORF">NHP190012_11010</name>
</gene>
<keyword evidence="1" id="KW-0472">Membrane</keyword>
<protein>
    <submittedName>
        <fullName evidence="2">Uncharacterized protein</fullName>
    </submittedName>
</protein>
<accession>A0ABN6I9W0</accession>
<keyword evidence="1" id="KW-0812">Transmembrane</keyword>
<keyword evidence="3" id="KW-1185">Reference proteome</keyword>
<name>A0ABN6I9W0_9HELI</name>
<sequence length="69" mass="8173">MPLCIFLQEKTLSPLGMSAWVWGMVYMALWHLMIVEQWGFIGNARKITRKQPTAVKMYFMLQYTVAMER</sequence>
<evidence type="ECO:0000313" key="3">
    <source>
        <dbReference type="Proteomes" id="UP000826146"/>
    </source>
</evidence>